<dbReference type="EMBL" id="CP056067">
    <property type="protein sequence ID" value="UKJ89761.2"/>
    <property type="molecule type" value="Genomic_DNA"/>
</dbReference>
<name>A0A976QT49_THEOR</name>
<dbReference type="OrthoDB" id="361113at2759"/>
<organism evidence="1 2">
    <name type="scientific">Theileria orientalis</name>
    <dbReference type="NCBI Taxonomy" id="68886"/>
    <lineage>
        <taxon>Eukaryota</taxon>
        <taxon>Sar</taxon>
        <taxon>Alveolata</taxon>
        <taxon>Apicomplexa</taxon>
        <taxon>Aconoidasida</taxon>
        <taxon>Piroplasmida</taxon>
        <taxon>Theileriidae</taxon>
        <taxon>Theileria</taxon>
    </lineage>
</organism>
<protein>
    <submittedName>
        <fullName evidence="1">Uncharacterized protein</fullName>
    </submittedName>
</protein>
<evidence type="ECO:0000313" key="1">
    <source>
        <dbReference type="EMBL" id="UKJ89761.2"/>
    </source>
</evidence>
<sequence length="601" mass="69898">MSFIRIYNIYKGLDQPIYELKLSERLCRLGNYDSSDVNYKFQKTRGKVVDIFMNSNDNSSLGPFTLFALSNYGYIFCYCPIILNSIYDFNTNASLIIKCFNLLKQGFKMKFVKKVGNKSNSSRDYLNNESDEIMLFISNVNNYLVRSQSELEFYPIVIRLLSNDFIPDCNLIYSYPVFQSFIVLSTDPLIIVVSTSDSKVSLYVPKLLLYPSTSAFFDPSLLKALHICYYSQHIDFGSNAMMSFKQLSQYDFLYYSMNAVYLFNYNGRLSYRPLFNTNKLSKCLYSYPVIIKTGIAADNNNKINKYNIYETNDVYSEISRHNVSAIIIAHVFNITDSNKFDLTNSILMNKYTQADSLESSERLNINYPSSFSISSHPHTSNEQSPIIVTNTQLFDKIRNAKILVNGYKEIFNSLILSNDKLDFNEKSVEMMKGIQKLDSDVIKNIQSLPVFEKAVSEYVAMSKDSSDLIDEFFNDTIDHYHTIFNHVKSRIYKIKERRKLMSLRHSEIIKTLLLYNSVKNVDDTLDQVSNIISEFHLRYSNIILSKFDDHINSYSYFPTTVLNKQLEIDQWFYNTYKINVDLMHKIHSRIKTIRASMDTMI</sequence>
<reference evidence="1" key="1">
    <citation type="submission" date="2022-07" db="EMBL/GenBank/DDBJ databases">
        <title>Evaluation of T. orientalis genome assembly methods using nanopore sequencing and analysis of variation between genomes.</title>
        <authorList>
            <person name="Yam J."/>
            <person name="Micallef M.L."/>
            <person name="Liu M."/>
            <person name="Djordjevic S.P."/>
            <person name="Bogema D.R."/>
            <person name="Jenkins C."/>
        </authorList>
    </citation>
    <scope>NUCLEOTIDE SEQUENCE</scope>
    <source>
        <strain evidence="1">Fish Creek</strain>
    </source>
</reference>
<evidence type="ECO:0000313" key="2">
    <source>
        <dbReference type="Proteomes" id="UP000244803"/>
    </source>
</evidence>
<gene>
    <name evidence="1" type="ORF">MACJ_003015</name>
</gene>
<accession>A0A976QT49</accession>
<proteinExistence type="predicted"/>
<dbReference type="Proteomes" id="UP000244803">
    <property type="component" value="Chromosome 4"/>
</dbReference>
<dbReference type="AlphaFoldDB" id="A0A976QT49"/>